<evidence type="ECO:0000313" key="3">
    <source>
        <dbReference type="EMBL" id="SCY55148.1"/>
    </source>
</evidence>
<evidence type="ECO:0000256" key="1">
    <source>
        <dbReference type="SAM" id="Coils"/>
    </source>
</evidence>
<dbReference type="PANTHER" id="PTHR43179:SF7">
    <property type="entry name" value="RHAMNOSYLTRANSFERASE WBBL"/>
    <property type="match status" value="1"/>
</dbReference>
<dbReference type="Gene3D" id="3.90.550.10">
    <property type="entry name" value="Spore Coat Polysaccharide Biosynthesis Protein SpsA, Chain A"/>
    <property type="match status" value="2"/>
</dbReference>
<dbReference type="PANTHER" id="PTHR43179">
    <property type="entry name" value="RHAMNOSYLTRANSFERASE WBBL"/>
    <property type="match status" value="1"/>
</dbReference>
<protein>
    <submittedName>
        <fullName evidence="3">Glycosyltransferase, GT2 family</fullName>
    </submittedName>
</protein>
<keyword evidence="3" id="KW-0808">Transferase</keyword>
<feature type="domain" description="Glycosyltransferase 2-like" evidence="2">
    <location>
        <begin position="121"/>
        <end position="289"/>
    </location>
</feature>
<dbReference type="RefSeq" id="WP_074463420.1">
    <property type="nucleotide sequence ID" value="NZ_FMUR01000025.1"/>
</dbReference>
<evidence type="ECO:0000259" key="2">
    <source>
        <dbReference type="Pfam" id="PF00535"/>
    </source>
</evidence>
<dbReference type="AlphaFoldDB" id="A0A1G5GWY4"/>
<dbReference type="EMBL" id="FMUR01000025">
    <property type="protein sequence ID" value="SCY55148.1"/>
    <property type="molecule type" value="Genomic_DNA"/>
</dbReference>
<sequence length="686" mass="78560">MSEKDFDFKAAYEKEKLKSADLASRIAELEDKNSELEFKLSRIKNNPIWKASTPARNAMHFTIRQIDRVRNQGSVKGVIAKLKYKQIEKKAMTHYGTESFPTPEVRKEQEEAVFAKMPKISILVPLYNTPEKFLRDMIESVLVQTYSNWQLCLADGSDDEHVGLVSQIVNEYMKEERALDKEGNCKISYKKLEKNEGISGNTNHCLELAEGEYVGLFDHDDILHPEVLYWYVKAINEENADYIYCDETTFKGDDINKMITMHFKPDYAIDNLRANNYICHFSVFKRTLLEGTELFRTKFDGSQDHDMILRLTDKAEHIVHIPKLLYYWRSHAGSVASDISAKPYAIEAAKGAVADHLRRHGYDHFKITSTRAFETIFKISYEVVGTPKVSIVIPNCEHAEDLRRCIDSIYEKSVYDNYEIIVVENGSKGSEIKGYYDELKSGALKDIVKVVDFYEDKSNLNPDGSKPKFNYSKVVNYGVKASDGEYIILLNNDTKVITVNWIEELLMYAQRADVGAVGGKLYFPDRKIQHAGVVLKLGAHRTAGHSHYGQAGMNLGYMGRLCYAQDVSAVTGACLMVSRKKYDEVGGLDETFEVSLNDVDFCLKLREKGYLNVFTPFAEMFHYESLSRGLDLEGENAKRYEDESEHFRTKWKEVLDKGDPYYNPNFSLDRSDYSLNVEGYSSLRDK</sequence>
<dbReference type="GO" id="GO:0016757">
    <property type="term" value="F:glycosyltransferase activity"/>
    <property type="evidence" value="ECO:0007669"/>
    <property type="project" value="UniProtKB-KW"/>
</dbReference>
<reference evidence="4" key="1">
    <citation type="submission" date="2016-10" db="EMBL/GenBank/DDBJ databases">
        <authorList>
            <person name="Varghese N."/>
            <person name="Submissions S."/>
        </authorList>
    </citation>
    <scope>NUCLEOTIDE SEQUENCE [LARGE SCALE GENOMIC DNA]</scope>
    <source>
        <strain evidence="4">XBD2006</strain>
    </source>
</reference>
<evidence type="ECO:0000313" key="4">
    <source>
        <dbReference type="Proteomes" id="UP000183047"/>
    </source>
</evidence>
<dbReference type="Pfam" id="PF13641">
    <property type="entry name" value="Glyco_tranf_2_3"/>
    <property type="match status" value="1"/>
</dbReference>
<dbReference type="CDD" id="cd04184">
    <property type="entry name" value="GT2_RfbC_Mx_like"/>
    <property type="match status" value="1"/>
</dbReference>
<dbReference type="InterPro" id="IPR029044">
    <property type="entry name" value="Nucleotide-diphossugar_trans"/>
</dbReference>
<dbReference type="SUPFAM" id="SSF53448">
    <property type="entry name" value="Nucleotide-diphospho-sugar transferases"/>
    <property type="match status" value="2"/>
</dbReference>
<dbReference type="Pfam" id="PF00535">
    <property type="entry name" value="Glycos_transf_2"/>
    <property type="match status" value="1"/>
</dbReference>
<keyword evidence="1" id="KW-0175">Coiled coil</keyword>
<dbReference type="CDD" id="cd04186">
    <property type="entry name" value="GT_2_like_c"/>
    <property type="match status" value="1"/>
</dbReference>
<name>A0A1G5GWY4_9FIRM</name>
<dbReference type="Proteomes" id="UP000183047">
    <property type="component" value="Unassembled WGS sequence"/>
</dbReference>
<gene>
    <name evidence="3" type="ORF">SAMN02910451_03052</name>
</gene>
<organism evidence="3 4">
    <name type="scientific">Butyrivibrio hungatei</name>
    <dbReference type="NCBI Taxonomy" id="185008"/>
    <lineage>
        <taxon>Bacteria</taxon>
        <taxon>Bacillati</taxon>
        <taxon>Bacillota</taxon>
        <taxon>Clostridia</taxon>
        <taxon>Lachnospirales</taxon>
        <taxon>Lachnospiraceae</taxon>
        <taxon>Butyrivibrio</taxon>
    </lineage>
</organism>
<keyword evidence="4" id="KW-1185">Reference proteome</keyword>
<accession>A0A1G5GWY4</accession>
<dbReference type="STRING" id="185008.bhn_I0538"/>
<feature type="coiled-coil region" evidence="1">
    <location>
        <begin position="12"/>
        <end position="46"/>
    </location>
</feature>
<proteinExistence type="predicted"/>
<dbReference type="OrthoDB" id="9179784at2"/>
<dbReference type="InterPro" id="IPR001173">
    <property type="entry name" value="Glyco_trans_2-like"/>
</dbReference>